<dbReference type="InterPro" id="IPR013785">
    <property type="entry name" value="Aldolase_TIM"/>
</dbReference>
<evidence type="ECO:0000256" key="7">
    <source>
        <dbReference type="SAM" id="MobiDB-lite"/>
    </source>
</evidence>
<dbReference type="InterPro" id="IPR013766">
    <property type="entry name" value="Thioredoxin_domain"/>
</dbReference>
<keyword evidence="4" id="KW-0479">Metal-binding</keyword>
<dbReference type="KEGG" id="ahw:NCTC11636_02004"/>
<dbReference type="CDD" id="cd01335">
    <property type="entry name" value="Radical_SAM"/>
    <property type="match status" value="1"/>
</dbReference>
<dbReference type="Proteomes" id="UP000266895">
    <property type="component" value="Chromosome"/>
</dbReference>
<feature type="compositionally biased region" description="Basic and acidic residues" evidence="7">
    <location>
        <begin position="1"/>
        <end position="15"/>
    </location>
</feature>
<evidence type="ECO:0000256" key="6">
    <source>
        <dbReference type="ARBA" id="ARBA00023014"/>
    </source>
</evidence>
<organism evidence="10 11">
    <name type="scientific">Actinomyces howellii</name>
    <dbReference type="NCBI Taxonomy" id="52771"/>
    <lineage>
        <taxon>Bacteria</taxon>
        <taxon>Bacillati</taxon>
        <taxon>Actinomycetota</taxon>
        <taxon>Actinomycetes</taxon>
        <taxon>Actinomycetales</taxon>
        <taxon>Actinomycetaceae</taxon>
        <taxon>Actinomyces</taxon>
    </lineage>
</organism>
<keyword evidence="5" id="KW-0408">Iron</keyword>
<dbReference type="GO" id="GO:0046872">
    <property type="term" value="F:metal ion binding"/>
    <property type="evidence" value="ECO:0007669"/>
    <property type="project" value="UniProtKB-KW"/>
</dbReference>
<name>A0A3S4R1X4_9ACTO</name>
<dbReference type="NCBIfam" id="TIGR02495">
    <property type="entry name" value="NrdG2"/>
    <property type="match status" value="1"/>
</dbReference>
<evidence type="ECO:0000256" key="4">
    <source>
        <dbReference type="ARBA" id="ARBA00022723"/>
    </source>
</evidence>
<evidence type="ECO:0000256" key="2">
    <source>
        <dbReference type="ARBA" id="ARBA00022485"/>
    </source>
</evidence>
<dbReference type="Pfam" id="PF04055">
    <property type="entry name" value="Radical_SAM"/>
    <property type="match status" value="1"/>
</dbReference>
<proteinExistence type="predicted"/>
<dbReference type="GO" id="GO:0003824">
    <property type="term" value="F:catalytic activity"/>
    <property type="evidence" value="ECO:0007669"/>
    <property type="project" value="InterPro"/>
</dbReference>
<dbReference type="SFLD" id="SFLDS00029">
    <property type="entry name" value="Radical_SAM"/>
    <property type="match status" value="1"/>
</dbReference>
<dbReference type="GO" id="GO:0051539">
    <property type="term" value="F:4 iron, 4 sulfur cluster binding"/>
    <property type="evidence" value="ECO:0007669"/>
    <property type="project" value="UniProtKB-KW"/>
</dbReference>
<keyword evidence="3" id="KW-0949">S-adenosyl-L-methionine</keyword>
<dbReference type="InterPro" id="IPR034457">
    <property type="entry name" value="Organic_radical-activating"/>
</dbReference>
<evidence type="ECO:0000256" key="5">
    <source>
        <dbReference type="ARBA" id="ARBA00023004"/>
    </source>
</evidence>
<gene>
    <name evidence="10" type="ORF">NCTC11636_02004</name>
</gene>
<evidence type="ECO:0000259" key="8">
    <source>
        <dbReference type="PROSITE" id="PS51352"/>
    </source>
</evidence>
<dbReference type="AlphaFoldDB" id="A0A3S4R1X4"/>
<dbReference type="InterPro" id="IPR007197">
    <property type="entry name" value="rSAM"/>
</dbReference>
<evidence type="ECO:0000259" key="9">
    <source>
        <dbReference type="PROSITE" id="PS51918"/>
    </source>
</evidence>
<dbReference type="PANTHER" id="PTHR30352">
    <property type="entry name" value="PYRUVATE FORMATE-LYASE-ACTIVATING ENZYME"/>
    <property type="match status" value="1"/>
</dbReference>
<keyword evidence="11" id="KW-1185">Reference proteome</keyword>
<evidence type="ECO:0000256" key="1">
    <source>
        <dbReference type="ARBA" id="ARBA00001966"/>
    </source>
</evidence>
<comment type="cofactor">
    <cofactor evidence="1">
        <name>[4Fe-4S] cluster</name>
        <dbReference type="ChEBI" id="CHEBI:49883"/>
    </cofactor>
</comment>
<keyword evidence="6" id="KW-0411">Iron-sulfur</keyword>
<feature type="domain" description="Radical SAM core" evidence="9">
    <location>
        <begin position="201"/>
        <end position="422"/>
    </location>
</feature>
<dbReference type="PANTHER" id="PTHR30352:SF13">
    <property type="entry name" value="GLYCYL-RADICAL ENZYME ACTIVATING ENZYME YJJW-RELATED"/>
    <property type="match status" value="1"/>
</dbReference>
<feature type="region of interest" description="Disordered" evidence="7">
    <location>
        <begin position="1"/>
        <end position="47"/>
    </location>
</feature>
<evidence type="ECO:0000313" key="10">
    <source>
        <dbReference type="EMBL" id="VEG29350.1"/>
    </source>
</evidence>
<reference evidence="10 11" key="1">
    <citation type="submission" date="2018-12" db="EMBL/GenBank/DDBJ databases">
        <authorList>
            <consortium name="Pathogen Informatics"/>
        </authorList>
    </citation>
    <scope>NUCLEOTIDE SEQUENCE [LARGE SCALE GENOMIC DNA]</scope>
    <source>
        <strain evidence="10 11">NCTC11636</strain>
    </source>
</reference>
<evidence type="ECO:0000256" key="3">
    <source>
        <dbReference type="ARBA" id="ARBA00022691"/>
    </source>
</evidence>
<keyword evidence="2" id="KW-0004">4Fe-4S</keyword>
<dbReference type="Gene3D" id="3.20.20.70">
    <property type="entry name" value="Aldolase class I"/>
    <property type="match status" value="1"/>
</dbReference>
<evidence type="ECO:0000313" key="11">
    <source>
        <dbReference type="Proteomes" id="UP000266895"/>
    </source>
</evidence>
<dbReference type="PROSITE" id="PS51352">
    <property type="entry name" value="THIOREDOXIN_2"/>
    <property type="match status" value="1"/>
</dbReference>
<feature type="domain" description="Thioredoxin" evidence="8">
    <location>
        <begin position="163"/>
        <end position="371"/>
    </location>
</feature>
<feature type="region of interest" description="Disordered" evidence="7">
    <location>
        <begin position="160"/>
        <end position="184"/>
    </location>
</feature>
<dbReference type="SFLD" id="SFLDG01094">
    <property type="entry name" value="Uncharacterised_Radical_SAM_Su"/>
    <property type="match status" value="1"/>
</dbReference>
<dbReference type="InterPro" id="IPR058240">
    <property type="entry name" value="rSAM_sf"/>
</dbReference>
<dbReference type="InterPro" id="IPR012840">
    <property type="entry name" value="NrdG2"/>
</dbReference>
<sequence length="422" mass="43460">MIREVGRASGRDGKVRRAAPGGQETGRAAPGGQETGRAVPGGQETGWAVLGGREAGWAVLGGREAGRAVLGGREAGRAVLGGREAGRAVLGGREAGRAVPGGEEAGRAVPGGQETGRAAPGGAPAARVPGARAPSAPDRDHEPEIEAPGLDAHRLEAPGARAPEPVRPAPRGPAPAAPSPGDRPAEDLVIAGLVPLSTVDWPGRLVATVFCQGCPWNCFYCHNRALIPTRVPGLVDWWEVRDLLARRRGLLDGVVFTGGEALRQDALADAAAEVRAEGFAVGVHTAGCFPGRLRDLVARGLLDWVGLDLKALPEHYEAVVGAPGGAKAWQALDVLVDARARGGPAFEVRTTVVPGDVTAADALEVARRAHAAGARSFALQQARATGTSGTFAVTVPGWDAECERLAEAIEALGWEEFTYRAA</sequence>
<dbReference type="SUPFAM" id="SSF102114">
    <property type="entry name" value="Radical SAM enzymes"/>
    <property type="match status" value="1"/>
</dbReference>
<feature type="region of interest" description="Disordered" evidence="7">
    <location>
        <begin position="91"/>
        <end position="145"/>
    </location>
</feature>
<dbReference type="EMBL" id="LR134350">
    <property type="protein sequence ID" value="VEG29350.1"/>
    <property type="molecule type" value="Genomic_DNA"/>
</dbReference>
<dbReference type="PROSITE" id="PS51918">
    <property type="entry name" value="RADICAL_SAM"/>
    <property type="match status" value="1"/>
</dbReference>
<feature type="compositionally biased region" description="Low complexity" evidence="7">
    <location>
        <begin position="116"/>
        <end position="136"/>
    </location>
</feature>
<accession>A0A3S4R1X4</accession>
<feature type="compositionally biased region" description="Pro residues" evidence="7">
    <location>
        <begin position="165"/>
        <end position="178"/>
    </location>
</feature>
<protein>
    <submittedName>
        <fullName evidence="10">Anaerobic ribonucleoside-triphosphate reductase activating protein</fullName>
    </submittedName>
</protein>